<gene>
    <name evidence="2" type="ORF">B296_00055978</name>
</gene>
<accession>A0A426X218</accession>
<feature type="compositionally biased region" description="Polar residues" evidence="1">
    <location>
        <begin position="1"/>
        <end position="14"/>
    </location>
</feature>
<evidence type="ECO:0000313" key="2">
    <source>
        <dbReference type="EMBL" id="RRT33518.1"/>
    </source>
</evidence>
<feature type="compositionally biased region" description="Low complexity" evidence="1">
    <location>
        <begin position="15"/>
        <end position="38"/>
    </location>
</feature>
<dbReference type="Proteomes" id="UP000287651">
    <property type="component" value="Unassembled WGS sequence"/>
</dbReference>
<name>A0A426X218_ENSVE</name>
<proteinExistence type="predicted"/>
<protein>
    <submittedName>
        <fullName evidence="2">Uncharacterized protein</fullName>
    </submittedName>
</protein>
<evidence type="ECO:0000313" key="3">
    <source>
        <dbReference type="Proteomes" id="UP000287651"/>
    </source>
</evidence>
<comment type="caution">
    <text evidence="2">The sequence shown here is derived from an EMBL/GenBank/DDBJ whole genome shotgun (WGS) entry which is preliminary data.</text>
</comment>
<dbReference type="EMBL" id="AMZH03028802">
    <property type="protein sequence ID" value="RRT33518.1"/>
    <property type="molecule type" value="Genomic_DNA"/>
</dbReference>
<dbReference type="AlphaFoldDB" id="A0A426X218"/>
<organism evidence="2 3">
    <name type="scientific">Ensete ventricosum</name>
    <name type="common">Abyssinian banana</name>
    <name type="synonym">Musa ensete</name>
    <dbReference type="NCBI Taxonomy" id="4639"/>
    <lineage>
        <taxon>Eukaryota</taxon>
        <taxon>Viridiplantae</taxon>
        <taxon>Streptophyta</taxon>
        <taxon>Embryophyta</taxon>
        <taxon>Tracheophyta</taxon>
        <taxon>Spermatophyta</taxon>
        <taxon>Magnoliopsida</taxon>
        <taxon>Liliopsida</taxon>
        <taxon>Zingiberales</taxon>
        <taxon>Musaceae</taxon>
        <taxon>Ensete</taxon>
    </lineage>
</organism>
<sequence length="55" mass="5515">MASTAPAGTTVTLNSSSSGLMFTTTTSSSGSPAPGTTGQRATTLRARSSLIRYSM</sequence>
<reference evidence="2 3" key="1">
    <citation type="journal article" date="2014" name="Agronomy (Basel)">
        <title>A Draft Genome Sequence for Ensete ventricosum, the Drought-Tolerant Tree Against Hunger.</title>
        <authorList>
            <person name="Harrison J."/>
            <person name="Moore K.A."/>
            <person name="Paszkiewicz K."/>
            <person name="Jones T."/>
            <person name="Grant M."/>
            <person name="Ambacheew D."/>
            <person name="Muzemil S."/>
            <person name="Studholme D.J."/>
        </authorList>
    </citation>
    <scope>NUCLEOTIDE SEQUENCE [LARGE SCALE GENOMIC DNA]</scope>
</reference>
<evidence type="ECO:0000256" key="1">
    <source>
        <dbReference type="SAM" id="MobiDB-lite"/>
    </source>
</evidence>
<feature type="region of interest" description="Disordered" evidence="1">
    <location>
        <begin position="1"/>
        <end position="55"/>
    </location>
</feature>